<evidence type="ECO:0000259" key="11">
    <source>
        <dbReference type="PROSITE" id="PS50808"/>
    </source>
</evidence>
<dbReference type="PROSITE" id="PS50808">
    <property type="entry name" value="ZF_BED"/>
    <property type="match status" value="1"/>
</dbReference>
<comment type="subcellular location">
    <subcellularLocation>
        <location evidence="1">Nucleus</location>
    </subcellularLocation>
</comment>
<dbReference type="OrthoDB" id="1935496at2759"/>
<dbReference type="SUPFAM" id="SSF57667">
    <property type="entry name" value="beta-beta-alpha zinc fingers"/>
    <property type="match status" value="1"/>
</dbReference>
<dbReference type="GO" id="GO:0003677">
    <property type="term" value="F:DNA binding"/>
    <property type="evidence" value="ECO:0007669"/>
    <property type="project" value="UniProtKB-KW"/>
</dbReference>
<keyword evidence="2" id="KW-0479">Metal-binding</keyword>
<name>A0A9Q0KK00_9MAGN</name>
<dbReference type="SMART" id="SM00614">
    <property type="entry name" value="ZnF_BED"/>
    <property type="match status" value="1"/>
</dbReference>
<accession>A0A9Q0KK00</accession>
<evidence type="ECO:0000256" key="7">
    <source>
        <dbReference type="ARBA" id="ARBA00023163"/>
    </source>
</evidence>
<keyword evidence="13" id="KW-1185">Reference proteome</keyword>
<evidence type="ECO:0000256" key="6">
    <source>
        <dbReference type="ARBA" id="ARBA00023125"/>
    </source>
</evidence>
<evidence type="ECO:0000256" key="5">
    <source>
        <dbReference type="ARBA" id="ARBA00023015"/>
    </source>
</evidence>
<feature type="region of interest" description="Disordered" evidence="10">
    <location>
        <begin position="23"/>
        <end position="49"/>
    </location>
</feature>
<dbReference type="InterPro" id="IPR036236">
    <property type="entry name" value="Znf_C2H2_sf"/>
</dbReference>
<feature type="compositionally biased region" description="Basic and acidic residues" evidence="10">
    <location>
        <begin position="37"/>
        <end position="48"/>
    </location>
</feature>
<keyword evidence="4" id="KW-0862">Zinc</keyword>
<dbReference type="Proteomes" id="UP001141806">
    <property type="component" value="Unassembled WGS sequence"/>
</dbReference>
<dbReference type="PANTHER" id="PTHR46481">
    <property type="entry name" value="ZINC FINGER BED DOMAIN-CONTAINING PROTEIN 4"/>
    <property type="match status" value="1"/>
</dbReference>
<dbReference type="GO" id="GO:0005634">
    <property type="term" value="C:nucleus"/>
    <property type="evidence" value="ECO:0007669"/>
    <property type="project" value="UniProtKB-SubCell"/>
</dbReference>
<dbReference type="GO" id="GO:0009791">
    <property type="term" value="P:post-embryonic development"/>
    <property type="evidence" value="ECO:0007669"/>
    <property type="project" value="UniProtKB-ARBA"/>
</dbReference>
<sequence>MEGNIDKVGSISIVPTNVATPTLSNEGIESIDPSIASEKDKEKDKTTVDVELTPSQSKRRKITSEIWNDFNRVVNGDKTVTTSCKHCGRIFNGSSAMGTSHLNTHRKTCSRRTHKDVGQQLISMSKSSKESTPKLASFKFDSVTTRKDFARLIAKHSLPFNMAELSNKKKVSLDVPTRWNSTYEMLYNSLEVRDAFERLAELDTNFKTLSIEDEWGKCKKIEQCLEVFYDATKHVSRTKYPTANFYFKSVCDFDKYWRDTNLFMALGVVLDPRYKMQLVEYALQMIYEDDCEYYIRKIKNDVVDLFSEYASKYSNSGGVVGDASESIGAHGKDSDEHSTNDKSIFGNKRFFKFIQERIGDLTLWMHDLLNPSDSIKCCEILMLLE</sequence>
<dbReference type="EMBL" id="JAMYWD010000005">
    <property type="protein sequence ID" value="KAJ4971899.1"/>
    <property type="molecule type" value="Genomic_DNA"/>
</dbReference>
<dbReference type="GO" id="GO:0008270">
    <property type="term" value="F:zinc ion binding"/>
    <property type="evidence" value="ECO:0007669"/>
    <property type="project" value="UniProtKB-KW"/>
</dbReference>
<evidence type="ECO:0000256" key="9">
    <source>
        <dbReference type="PROSITE-ProRule" id="PRU00027"/>
    </source>
</evidence>
<keyword evidence="8" id="KW-0539">Nucleus</keyword>
<dbReference type="InterPro" id="IPR003656">
    <property type="entry name" value="Znf_BED"/>
</dbReference>
<dbReference type="SUPFAM" id="SSF53098">
    <property type="entry name" value="Ribonuclease H-like"/>
    <property type="match status" value="1"/>
</dbReference>
<evidence type="ECO:0000313" key="13">
    <source>
        <dbReference type="Proteomes" id="UP001141806"/>
    </source>
</evidence>
<evidence type="ECO:0000256" key="4">
    <source>
        <dbReference type="ARBA" id="ARBA00022833"/>
    </source>
</evidence>
<gene>
    <name evidence="12" type="ORF">NE237_004998</name>
</gene>
<proteinExistence type="predicted"/>
<evidence type="ECO:0000256" key="3">
    <source>
        <dbReference type="ARBA" id="ARBA00022771"/>
    </source>
</evidence>
<dbReference type="InterPro" id="IPR012337">
    <property type="entry name" value="RNaseH-like_sf"/>
</dbReference>
<keyword evidence="6" id="KW-0238">DNA-binding</keyword>
<reference evidence="12" key="1">
    <citation type="journal article" date="2023" name="Plant J.">
        <title>The genome of the king protea, Protea cynaroides.</title>
        <authorList>
            <person name="Chang J."/>
            <person name="Duong T.A."/>
            <person name="Schoeman C."/>
            <person name="Ma X."/>
            <person name="Roodt D."/>
            <person name="Barker N."/>
            <person name="Li Z."/>
            <person name="Van de Peer Y."/>
            <person name="Mizrachi E."/>
        </authorList>
    </citation>
    <scope>NUCLEOTIDE SEQUENCE</scope>
    <source>
        <tissue evidence="12">Young leaves</tissue>
    </source>
</reference>
<dbReference type="AlphaFoldDB" id="A0A9Q0KK00"/>
<dbReference type="InterPro" id="IPR025525">
    <property type="entry name" value="hAT-like_transposase_RNase-H"/>
</dbReference>
<comment type="caution">
    <text evidence="12">The sequence shown here is derived from an EMBL/GenBank/DDBJ whole genome shotgun (WGS) entry which is preliminary data.</text>
</comment>
<evidence type="ECO:0000256" key="1">
    <source>
        <dbReference type="ARBA" id="ARBA00004123"/>
    </source>
</evidence>
<evidence type="ECO:0000256" key="10">
    <source>
        <dbReference type="SAM" id="MobiDB-lite"/>
    </source>
</evidence>
<keyword evidence="7" id="KW-0804">Transcription</keyword>
<keyword evidence="3 9" id="KW-0863">Zinc-finger</keyword>
<evidence type="ECO:0000256" key="8">
    <source>
        <dbReference type="ARBA" id="ARBA00023242"/>
    </source>
</evidence>
<dbReference type="Pfam" id="PF14372">
    <property type="entry name" value="hAT-like_RNase-H"/>
    <property type="match status" value="1"/>
</dbReference>
<organism evidence="12 13">
    <name type="scientific">Protea cynaroides</name>
    <dbReference type="NCBI Taxonomy" id="273540"/>
    <lineage>
        <taxon>Eukaryota</taxon>
        <taxon>Viridiplantae</taxon>
        <taxon>Streptophyta</taxon>
        <taxon>Embryophyta</taxon>
        <taxon>Tracheophyta</taxon>
        <taxon>Spermatophyta</taxon>
        <taxon>Magnoliopsida</taxon>
        <taxon>Proteales</taxon>
        <taxon>Proteaceae</taxon>
        <taxon>Protea</taxon>
    </lineage>
</organism>
<dbReference type="PANTHER" id="PTHR46481:SF10">
    <property type="entry name" value="ZINC FINGER BED DOMAIN-CONTAINING PROTEIN 39"/>
    <property type="match status" value="1"/>
</dbReference>
<feature type="domain" description="BED-type" evidence="11">
    <location>
        <begin position="61"/>
        <end position="121"/>
    </location>
</feature>
<keyword evidence="5" id="KW-0805">Transcription regulation</keyword>
<evidence type="ECO:0000313" key="12">
    <source>
        <dbReference type="EMBL" id="KAJ4971899.1"/>
    </source>
</evidence>
<protein>
    <recommendedName>
        <fullName evidence="11">BED-type domain-containing protein</fullName>
    </recommendedName>
</protein>
<evidence type="ECO:0000256" key="2">
    <source>
        <dbReference type="ARBA" id="ARBA00022723"/>
    </source>
</evidence>
<dbReference type="InterPro" id="IPR052035">
    <property type="entry name" value="ZnF_BED_domain_contain"/>
</dbReference>